<dbReference type="AlphaFoldDB" id="A0A9N9KB97"/>
<evidence type="ECO:0000313" key="2">
    <source>
        <dbReference type="Proteomes" id="UP000789405"/>
    </source>
</evidence>
<dbReference type="GO" id="GO:0005634">
    <property type="term" value="C:nucleus"/>
    <property type="evidence" value="ECO:0007669"/>
    <property type="project" value="InterPro"/>
</dbReference>
<dbReference type="InterPro" id="IPR008685">
    <property type="entry name" value="Centromere_Mis12"/>
</dbReference>
<dbReference type="GO" id="GO:0000775">
    <property type="term" value="C:chromosome, centromeric region"/>
    <property type="evidence" value="ECO:0007669"/>
    <property type="project" value="InterPro"/>
</dbReference>
<name>A0A9N9KB97_9GLOM</name>
<dbReference type="Pfam" id="PF05859">
    <property type="entry name" value="Mis12"/>
    <property type="match status" value="1"/>
</dbReference>
<organism evidence="1 2">
    <name type="scientific">Dentiscutata erythropus</name>
    <dbReference type="NCBI Taxonomy" id="1348616"/>
    <lineage>
        <taxon>Eukaryota</taxon>
        <taxon>Fungi</taxon>
        <taxon>Fungi incertae sedis</taxon>
        <taxon>Mucoromycota</taxon>
        <taxon>Glomeromycotina</taxon>
        <taxon>Glomeromycetes</taxon>
        <taxon>Diversisporales</taxon>
        <taxon>Gigasporaceae</taxon>
        <taxon>Dentiscutata</taxon>
    </lineage>
</organism>
<dbReference type="GO" id="GO:0000278">
    <property type="term" value="P:mitotic cell cycle"/>
    <property type="evidence" value="ECO:0007669"/>
    <property type="project" value="InterPro"/>
</dbReference>
<comment type="caution">
    <text evidence="1">The sequence shown here is derived from an EMBL/GenBank/DDBJ whole genome shotgun (WGS) entry which is preliminary data.</text>
</comment>
<keyword evidence="2" id="KW-1185">Reference proteome</keyword>
<proteinExistence type="predicted"/>
<accession>A0A9N9KB97</accession>
<reference evidence="1" key="1">
    <citation type="submission" date="2021-06" db="EMBL/GenBank/DDBJ databases">
        <authorList>
            <person name="Kallberg Y."/>
            <person name="Tangrot J."/>
            <person name="Rosling A."/>
        </authorList>
    </citation>
    <scope>NUCLEOTIDE SEQUENCE</scope>
    <source>
        <strain evidence="1">MA453B</strain>
    </source>
</reference>
<protein>
    <submittedName>
        <fullName evidence="1">2546_t:CDS:1</fullName>
    </submittedName>
</protein>
<sequence>MAHDNKELVIEHFEFAPISIIDEVIDSVNELLYQALIGLENFIYKYLNSDEEIEQ</sequence>
<gene>
    <name evidence="1" type="ORF">DERYTH_LOCUS27101</name>
</gene>
<dbReference type="Proteomes" id="UP000789405">
    <property type="component" value="Unassembled WGS sequence"/>
</dbReference>
<dbReference type="OrthoDB" id="1884855at2759"/>
<feature type="non-terminal residue" evidence="1">
    <location>
        <position position="55"/>
    </location>
</feature>
<dbReference type="EMBL" id="CAJVPY010060509">
    <property type="protein sequence ID" value="CAG8821287.1"/>
    <property type="molecule type" value="Genomic_DNA"/>
</dbReference>
<evidence type="ECO:0000313" key="1">
    <source>
        <dbReference type="EMBL" id="CAG8821287.1"/>
    </source>
</evidence>